<dbReference type="EMBL" id="JADILW010000097">
    <property type="protein sequence ID" value="MBO8480779.1"/>
    <property type="molecule type" value="Genomic_DNA"/>
</dbReference>
<name>A0A9D9IXJ4_9BACT</name>
<proteinExistence type="predicted"/>
<gene>
    <name evidence="2" type="ORF">IAB76_06720</name>
</gene>
<dbReference type="AlphaFoldDB" id="A0A9D9IXJ4"/>
<evidence type="ECO:0000259" key="1">
    <source>
        <dbReference type="Pfam" id="PF02601"/>
    </source>
</evidence>
<dbReference type="InterPro" id="IPR020579">
    <property type="entry name" value="Exonuc_VII_lsu_C"/>
</dbReference>
<organism evidence="2 3">
    <name type="scientific">Candidatus Cryptobacteroides avistercoris</name>
    <dbReference type="NCBI Taxonomy" id="2840758"/>
    <lineage>
        <taxon>Bacteria</taxon>
        <taxon>Pseudomonadati</taxon>
        <taxon>Bacteroidota</taxon>
        <taxon>Bacteroidia</taxon>
        <taxon>Bacteroidales</taxon>
        <taxon>Candidatus Cryptobacteroides</taxon>
    </lineage>
</organism>
<reference evidence="2" key="1">
    <citation type="submission" date="2020-10" db="EMBL/GenBank/DDBJ databases">
        <authorList>
            <person name="Gilroy R."/>
        </authorList>
    </citation>
    <scope>NUCLEOTIDE SEQUENCE</scope>
    <source>
        <strain evidence="2">B3-1481</strain>
    </source>
</reference>
<evidence type="ECO:0000313" key="2">
    <source>
        <dbReference type="EMBL" id="MBO8480779.1"/>
    </source>
</evidence>
<dbReference type="Proteomes" id="UP000823769">
    <property type="component" value="Unassembled WGS sequence"/>
</dbReference>
<comment type="caution">
    <text evidence="2">The sequence shown here is derived from an EMBL/GenBank/DDBJ whole genome shotgun (WGS) entry which is preliminary data.</text>
</comment>
<dbReference type="Pfam" id="PF02601">
    <property type="entry name" value="Exonuc_VII_L"/>
    <property type="match status" value="1"/>
</dbReference>
<accession>A0A9D9IXJ4</accession>
<feature type="domain" description="Exonuclease VII large subunit C-terminal" evidence="1">
    <location>
        <begin position="2"/>
        <end position="49"/>
    </location>
</feature>
<evidence type="ECO:0000313" key="3">
    <source>
        <dbReference type="Proteomes" id="UP000823769"/>
    </source>
</evidence>
<protein>
    <submittedName>
        <fullName evidence="2">Exodeoxyribonuclease VII large subunit</fullName>
    </submittedName>
</protein>
<dbReference type="GO" id="GO:0008855">
    <property type="term" value="F:exodeoxyribonuclease VII activity"/>
    <property type="evidence" value="ECO:0007669"/>
    <property type="project" value="InterPro"/>
</dbReference>
<sequence length="57" mass="6127">IRAADPRNLLARGYTLVTDASGHVLKSAASVRPGDGIRVLFADGSLDAEVREFRKNC</sequence>
<feature type="non-terminal residue" evidence="2">
    <location>
        <position position="1"/>
    </location>
</feature>
<reference evidence="2" key="2">
    <citation type="journal article" date="2021" name="PeerJ">
        <title>Extensive microbial diversity within the chicken gut microbiome revealed by metagenomics and culture.</title>
        <authorList>
            <person name="Gilroy R."/>
            <person name="Ravi A."/>
            <person name="Getino M."/>
            <person name="Pursley I."/>
            <person name="Horton D.L."/>
            <person name="Alikhan N.F."/>
            <person name="Baker D."/>
            <person name="Gharbi K."/>
            <person name="Hall N."/>
            <person name="Watson M."/>
            <person name="Adriaenssens E.M."/>
            <person name="Foster-Nyarko E."/>
            <person name="Jarju S."/>
            <person name="Secka A."/>
            <person name="Antonio M."/>
            <person name="Oren A."/>
            <person name="Chaudhuri R.R."/>
            <person name="La Ragione R."/>
            <person name="Hildebrand F."/>
            <person name="Pallen M.J."/>
        </authorList>
    </citation>
    <scope>NUCLEOTIDE SEQUENCE</scope>
    <source>
        <strain evidence="2">B3-1481</strain>
    </source>
</reference>